<evidence type="ECO:0000256" key="3">
    <source>
        <dbReference type="SAM" id="MobiDB-lite"/>
    </source>
</evidence>
<evidence type="ECO:0000259" key="6">
    <source>
        <dbReference type="PROSITE" id="PS50222"/>
    </source>
</evidence>
<feature type="region of interest" description="Disordered" evidence="3">
    <location>
        <begin position="284"/>
        <end position="320"/>
    </location>
</feature>
<evidence type="ECO:0000259" key="5">
    <source>
        <dbReference type="PROSITE" id="PS50089"/>
    </source>
</evidence>
<sequence length="500" mass="53557">MRTDEDRAPVDLQARLQARLRARLGGRLQATRGATGIWIWLAAFSIIGILGSAFASCRTASVSPAAPSIEFQVTVAGGGRWQYEVSWTLMCSGALIGSGGAPCSGNLSAPPGECTLDMNDSYGDGWNGDRWEGAGYTFTLDSGFSGSATFTLAPLLPPSASPMPPPPLPLDWVCADDCWDGGDLVTTSRDGYCDDGGPGHDYSICEYGHDCWDCGARGTLGWTVEDGKKCPIRWAEGEQAPFIDFSSCPLEPDPLLVAVIICAWPFALIFAMILGQSQPQQAQAQGQARTAEGGESAIGMPNEEVPDSLPADPIDSTRSDGKLGRVLAGTISEGHVAECPICMEGLCLRPCAVFVRGARRTCPHYIHEDCAEMLENARSTVDHESGTGLMCPLCRTDSAAIRLMPRIEDNPRAWFAAADAAGDGRLSRREAELALVSQFPLNYAELSASLDECWRRWDHDGSGFISTEEFVAPGTGLLDYARKYLLRETPAPAVAVAMIY</sequence>
<proteinExistence type="predicted"/>
<reference evidence="8" key="1">
    <citation type="journal article" date="2013" name="Nature">
        <title>Pan genome of the phytoplankton Emiliania underpins its global distribution.</title>
        <authorList>
            <person name="Read B.A."/>
            <person name="Kegel J."/>
            <person name="Klute M.J."/>
            <person name="Kuo A."/>
            <person name="Lefebvre S.C."/>
            <person name="Maumus F."/>
            <person name="Mayer C."/>
            <person name="Miller J."/>
            <person name="Monier A."/>
            <person name="Salamov A."/>
            <person name="Young J."/>
            <person name="Aguilar M."/>
            <person name="Claverie J.M."/>
            <person name="Frickenhaus S."/>
            <person name="Gonzalez K."/>
            <person name="Herman E.K."/>
            <person name="Lin Y.C."/>
            <person name="Napier J."/>
            <person name="Ogata H."/>
            <person name="Sarno A.F."/>
            <person name="Shmutz J."/>
            <person name="Schroeder D."/>
            <person name="de Vargas C."/>
            <person name="Verret F."/>
            <person name="von Dassow P."/>
            <person name="Valentin K."/>
            <person name="Van de Peer Y."/>
            <person name="Wheeler G."/>
            <person name="Dacks J.B."/>
            <person name="Delwiche C.F."/>
            <person name="Dyhrman S.T."/>
            <person name="Glockner G."/>
            <person name="John U."/>
            <person name="Richards T."/>
            <person name="Worden A.Z."/>
            <person name="Zhang X."/>
            <person name="Grigoriev I.V."/>
            <person name="Allen A.E."/>
            <person name="Bidle K."/>
            <person name="Borodovsky M."/>
            <person name="Bowler C."/>
            <person name="Brownlee C."/>
            <person name="Cock J.M."/>
            <person name="Elias M."/>
            <person name="Gladyshev V.N."/>
            <person name="Groth M."/>
            <person name="Guda C."/>
            <person name="Hadaegh A."/>
            <person name="Iglesias-Rodriguez M.D."/>
            <person name="Jenkins J."/>
            <person name="Jones B.M."/>
            <person name="Lawson T."/>
            <person name="Leese F."/>
            <person name="Lindquist E."/>
            <person name="Lobanov A."/>
            <person name="Lomsadze A."/>
            <person name="Malik S.B."/>
            <person name="Marsh M.E."/>
            <person name="Mackinder L."/>
            <person name="Mock T."/>
            <person name="Mueller-Roeber B."/>
            <person name="Pagarete A."/>
            <person name="Parker M."/>
            <person name="Probert I."/>
            <person name="Quesneville H."/>
            <person name="Raines C."/>
            <person name="Rensing S.A."/>
            <person name="Riano-Pachon D.M."/>
            <person name="Richier S."/>
            <person name="Rokitta S."/>
            <person name="Shiraiwa Y."/>
            <person name="Soanes D.M."/>
            <person name="van der Giezen M."/>
            <person name="Wahlund T.M."/>
            <person name="Williams B."/>
            <person name="Wilson W."/>
            <person name="Wolfe G."/>
            <person name="Wurch L.L."/>
        </authorList>
    </citation>
    <scope>NUCLEOTIDE SEQUENCE</scope>
</reference>
<feature type="domain" description="RING-type" evidence="5">
    <location>
        <begin position="339"/>
        <end position="395"/>
    </location>
</feature>
<dbReference type="PROSITE" id="PS50222">
    <property type="entry name" value="EF_HAND_2"/>
    <property type="match status" value="1"/>
</dbReference>
<evidence type="ECO:0000256" key="4">
    <source>
        <dbReference type="SAM" id="Phobius"/>
    </source>
</evidence>
<dbReference type="GO" id="GO:0005509">
    <property type="term" value="F:calcium ion binding"/>
    <property type="evidence" value="ECO:0007669"/>
    <property type="project" value="InterPro"/>
</dbReference>
<name>A0A0D3J1S0_EMIH1</name>
<keyword evidence="4" id="KW-0472">Membrane</keyword>
<dbReference type="PROSITE" id="PS00018">
    <property type="entry name" value="EF_HAND_1"/>
    <property type="match status" value="1"/>
</dbReference>
<evidence type="ECO:0000313" key="7">
    <source>
        <dbReference type="EnsemblProtists" id="EOD17455"/>
    </source>
</evidence>
<evidence type="ECO:0000256" key="1">
    <source>
        <dbReference type="ARBA" id="ARBA00022837"/>
    </source>
</evidence>
<dbReference type="RefSeq" id="XP_005769884.1">
    <property type="nucleotide sequence ID" value="XM_005769827.1"/>
</dbReference>
<organism evidence="7 8">
    <name type="scientific">Emiliania huxleyi (strain CCMP1516)</name>
    <dbReference type="NCBI Taxonomy" id="280463"/>
    <lineage>
        <taxon>Eukaryota</taxon>
        <taxon>Haptista</taxon>
        <taxon>Haptophyta</taxon>
        <taxon>Prymnesiophyceae</taxon>
        <taxon>Isochrysidales</taxon>
        <taxon>Noelaerhabdaceae</taxon>
        <taxon>Emiliania</taxon>
    </lineage>
</organism>
<protein>
    <recommendedName>
        <fullName evidence="9">RING-type domain-containing protein</fullName>
    </recommendedName>
</protein>
<dbReference type="InterPro" id="IPR011992">
    <property type="entry name" value="EF-hand-dom_pair"/>
</dbReference>
<dbReference type="Proteomes" id="UP000013827">
    <property type="component" value="Unassembled WGS sequence"/>
</dbReference>
<dbReference type="AlphaFoldDB" id="A0A0D3J1S0"/>
<dbReference type="GeneID" id="17263605"/>
<keyword evidence="2" id="KW-0862">Zinc</keyword>
<dbReference type="PaxDb" id="2903-EOD17455"/>
<keyword evidence="4" id="KW-0812">Transmembrane</keyword>
<dbReference type="SUPFAM" id="SSF47473">
    <property type="entry name" value="EF-hand"/>
    <property type="match status" value="1"/>
</dbReference>
<reference evidence="7" key="2">
    <citation type="submission" date="2024-10" db="UniProtKB">
        <authorList>
            <consortium name="EnsemblProtists"/>
        </authorList>
    </citation>
    <scope>IDENTIFICATION</scope>
</reference>
<evidence type="ECO:0000313" key="8">
    <source>
        <dbReference type="Proteomes" id="UP000013827"/>
    </source>
</evidence>
<feature type="transmembrane region" description="Helical" evidence="4">
    <location>
        <begin position="37"/>
        <end position="55"/>
    </location>
</feature>
<dbReference type="InterPro" id="IPR002048">
    <property type="entry name" value="EF_hand_dom"/>
</dbReference>
<dbReference type="KEGG" id="ehx:EMIHUDRAFT_210183"/>
<dbReference type="GO" id="GO:0008270">
    <property type="term" value="F:zinc ion binding"/>
    <property type="evidence" value="ECO:0007669"/>
    <property type="project" value="UniProtKB-KW"/>
</dbReference>
<keyword evidence="2" id="KW-0863">Zinc-finger</keyword>
<feature type="compositionally biased region" description="Low complexity" evidence="3">
    <location>
        <begin position="284"/>
        <end position="294"/>
    </location>
</feature>
<dbReference type="PROSITE" id="PS50089">
    <property type="entry name" value="ZF_RING_2"/>
    <property type="match status" value="1"/>
</dbReference>
<dbReference type="SUPFAM" id="SSF57850">
    <property type="entry name" value="RING/U-box"/>
    <property type="match status" value="1"/>
</dbReference>
<dbReference type="InterPro" id="IPR001841">
    <property type="entry name" value="Znf_RING"/>
</dbReference>
<feature type="domain" description="EF-hand" evidence="6">
    <location>
        <begin position="445"/>
        <end position="480"/>
    </location>
</feature>
<dbReference type="Gene3D" id="1.10.238.10">
    <property type="entry name" value="EF-hand"/>
    <property type="match status" value="1"/>
</dbReference>
<keyword evidence="1" id="KW-0106">Calcium</keyword>
<dbReference type="HOGENOM" id="CLU_545679_0_0_1"/>
<keyword evidence="2" id="KW-0479">Metal-binding</keyword>
<dbReference type="InterPro" id="IPR018247">
    <property type="entry name" value="EF_Hand_1_Ca_BS"/>
</dbReference>
<accession>A0A0D3J1S0</accession>
<dbReference type="EnsemblProtists" id="EOD17455">
    <property type="protein sequence ID" value="EOD17455"/>
    <property type="gene ID" value="EMIHUDRAFT_210183"/>
</dbReference>
<keyword evidence="4" id="KW-1133">Transmembrane helix</keyword>
<evidence type="ECO:0008006" key="9">
    <source>
        <dbReference type="Google" id="ProtNLM"/>
    </source>
</evidence>
<evidence type="ECO:0000256" key="2">
    <source>
        <dbReference type="PROSITE-ProRule" id="PRU00175"/>
    </source>
</evidence>
<keyword evidence="8" id="KW-1185">Reference proteome</keyword>